<feature type="transmembrane region" description="Helical" evidence="2">
    <location>
        <begin position="9"/>
        <end position="30"/>
    </location>
</feature>
<dbReference type="Gene3D" id="1.20.140.150">
    <property type="match status" value="1"/>
</dbReference>
<keyword evidence="2" id="KW-0472">Membrane</keyword>
<dbReference type="Proteomes" id="UP001374579">
    <property type="component" value="Unassembled WGS sequence"/>
</dbReference>
<gene>
    <name evidence="3" type="ORF">V1264_000623</name>
</gene>
<evidence type="ECO:0000313" key="4">
    <source>
        <dbReference type="Proteomes" id="UP001374579"/>
    </source>
</evidence>
<keyword evidence="4" id="KW-1185">Reference proteome</keyword>
<feature type="transmembrane region" description="Helical" evidence="2">
    <location>
        <begin position="129"/>
        <end position="150"/>
    </location>
</feature>
<dbReference type="AlphaFoldDB" id="A0AAN9BZP7"/>
<protein>
    <recommendedName>
        <fullName evidence="5">Claudin</fullName>
    </recommendedName>
</protein>
<keyword evidence="2" id="KW-0812">Transmembrane</keyword>
<dbReference type="PROSITE" id="PS51257">
    <property type="entry name" value="PROKAR_LIPOPROTEIN"/>
    <property type="match status" value="1"/>
</dbReference>
<evidence type="ECO:0000256" key="2">
    <source>
        <dbReference type="SAM" id="Phobius"/>
    </source>
</evidence>
<reference evidence="3 4" key="1">
    <citation type="submission" date="2024-02" db="EMBL/GenBank/DDBJ databases">
        <title>Chromosome-scale genome assembly of the rough periwinkle Littorina saxatilis.</title>
        <authorList>
            <person name="De Jode A."/>
            <person name="Faria R."/>
            <person name="Formenti G."/>
            <person name="Sims Y."/>
            <person name="Smith T.P."/>
            <person name="Tracey A."/>
            <person name="Wood J.M.D."/>
            <person name="Zagrodzka Z.B."/>
            <person name="Johannesson K."/>
            <person name="Butlin R.K."/>
            <person name="Leder E.H."/>
        </authorList>
    </citation>
    <scope>NUCLEOTIDE SEQUENCE [LARGE SCALE GENOMIC DNA]</scope>
    <source>
        <strain evidence="3">Snail1</strain>
        <tissue evidence="3">Muscle</tissue>
    </source>
</reference>
<feature type="region of interest" description="Disordered" evidence="1">
    <location>
        <begin position="234"/>
        <end position="257"/>
    </location>
</feature>
<accession>A0AAN9BZP7</accession>
<feature type="transmembrane region" description="Helical" evidence="2">
    <location>
        <begin position="182"/>
        <end position="204"/>
    </location>
</feature>
<comment type="caution">
    <text evidence="3">The sequence shown here is derived from an EMBL/GenBank/DDBJ whole genome shotgun (WGS) entry which is preliminary data.</text>
</comment>
<evidence type="ECO:0000313" key="3">
    <source>
        <dbReference type="EMBL" id="KAK7114582.1"/>
    </source>
</evidence>
<name>A0AAN9BZP7_9CAEN</name>
<proteinExistence type="predicted"/>
<evidence type="ECO:0000256" key="1">
    <source>
        <dbReference type="SAM" id="MobiDB-lite"/>
    </source>
</evidence>
<dbReference type="EMBL" id="JBAMIC010000001">
    <property type="protein sequence ID" value="KAK7114582.1"/>
    <property type="molecule type" value="Genomic_DNA"/>
</dbReference>
<feature type="transmembrane region" description="Helical" evidence="2">
    <location>
        <begin position="95"/>
        <end position="117"/>
    </location>
</feature>
<evidence type="ECO:0008006" key="5">
    <source>
        <dbReference type="Google" id="ProtNLM"/>
    </source>
</evidence>
<keyword evidence="2" id="KW-1133">Transmembrane helix</keyword>
<sequence>MSVFSVRSAGYKVGVILLCLATASCLWGYASPYWVSVDLSLSANLTSTSDLGVNLTGKTLNEGLWTYCISERNSKFKCRSYGVEGFPIWFHVARALASVGLLGLIFSCFQALATNCCTGSVDAARTRSLELWVSLFGLLGAGGCAVFVYFRNKTDYEDSQSEGSLSEALWLFYKLEDYTFSWGFYLDVVGSGVSVIAAIIIAVFNKRLDVTRGNAPPNDRGKIFHTEESYLGHSRYQQRMPSGSDPRLASRQSHNYV</sequence>
<organism evidence="3 4">
    <name type="scientific">Littorina saxatilis</name>
    <dbReference type="NCBI Taxonomy" id="31220"/>
    <lineage>
        <taxon>Eukaryota</taxon>
        <taxon>Metazoa</taxon>
        <taxon>Spiralia</taxon>
        <taxon>Lophotrochozoa</taxon>
        <taxon>Mollusca</taxon>
        <taxon>Gastropoda</taxon>
        <taxon>Caenogastropoda</taxon>
        <taxon>Littorinimorpha</taxon>
        <taxon>Littorinoidea</taxon>
        <taxon>Littorinidae</taxon>
        <taxon>Littorina</taxon>
    </lineage>
</organism>